<feature type="transmembrane region" description="Helical" evidence="6">
    <location>
        <begin position="157"/>
        <end position="178"/>
    </location>
</feature>
<dbReference type="PANTHER" id="PTHR43243">
    <property type="entry name" value="INNER MEMBRANE TRANSPORTER YGJI-RELATED"/>
    <property type="match status" value="1"/>
</dbReference>
<keyword evidence="5 6" id="KW-0472">Membrane</keyword>
<dbReference type="PANTHER" id="PTHR43243:SF22">
    <property type="entry name" value="CATIONIC AMINO ACID TRANSPORTER 5"/>
    <property type="match status" value="1"/>
</dbReference>
<dbReference type="AlphaFoldDB" id="A0A9Q1QEI1"/>
<evidence type="ECO:0000256" key="3">
    <source>
        <dbReference type="ARBA" id="ARBA00022692"/>
    </source>
</evidence>
<dbReference type="Gene3D" id="1.20.1740.10">
    <property type="entry name" value="Amino acid/polyamine transporter I"/>
    <property type="match status" value="2"/>
</dbReference>
<sequence length="352" mass="39418">MASPYPEEATVAHKPSYWKMSKGDFFPGESFKSWNAYKSALSQTCFLFKDRLMSHSDDANQLGERCLSWWDLTWFGFVAVIGAGIFVLTGQEAHNHAGPGIALSYVLSGLSAMLSVFCYTEFAVEIPVAGGSFAYLRVELGDFAKALLGARRLQGAGHLLVLVVYCLMALSLSMTQPYTEIDPNAFYSLAFQSEGMKWAKSLAALGVLKGMTTVPLVGALGQARYTTRMARAHMIPPWFAHLIYVIKLVIHQYIVYLHDDGRGTYREKILFVMLIYYLTFGLHATYDMAHQQQKLELPKTPERMGRSISKTVHRPLLELQINMRKKARKKGDSSSNTEGQYSILLKCHSSNI</sequence>
<dbReference type="Pfam" id="PF13520">
    <property type="entry name" value="AA_permease_2"/>
    <property type="match status" value="1"/>
</dbReference>
<dbReference type="Proteomes" id="UP001153076">
    <property type="component" value="Unassembled WGS sequence"/>
</dbReference>
<feature type="transmembrane region" description="Helical" evidence="6">
    <location>
        <begin position="269"/>
        <end position="289"/>
    </location>
</feature>
<evidence type="ECO:0000256" key="2">
    <source>
        <dbReference type="ARBA" id="ARBA00008572"/>
    </source>
</evidence>
<dbReference type="GO" id="GO:0015189">
    <property type="term" value="F:L-lysine transmembrane transporter activity"/>
    <property type="evidence" value="ECO:0007669"/>
    <property type="project" value="TreeGrafter"/>
</dbReference>
<name>A0A9Q1QEI1_9CARY</name>
<comment type="subcellular location">
    <subcellularLocation>
        <location evidence="1">Membrane</location>
        <topology evidence="1">Multi-pass membrane protein</topology>
    </subcellularLocation>
</comment>
<protein>
    <submittedName>
        <fullName evidence="7">Uncharacterized protein</fullName>
    </submittedName>
</protein>
<gene>
    <name evidence="7" type="ORF">Cgig2_030722</name>
</gene>
<evidence type="ECO:0000256" key="5">
    <source>
        <dbReference type="ARBA" id="ARBA00023136"/>
    </source>
</evidence>
<dbReference type="InterPro" id="IPR002293">
    <property type="entry name" value="AA/rel_permease1"/>
</dbReference>
<keyword evidence="4 6" id="KW-1133">Transmembrane helix</keyword>
<evidence type="ECO:0000256" key="6">
    <source>
        <dbReference type="SAM" id="Phobius"/>
    </source>
</evidence>
<reference evidence="7" key="1">
    <citation type="submission" date="2022-04" db="EMBL/GenBank/DDBJ databases">
        <title>Carnegiea gigantea Genome sequencing and assembly v2.</title>
        <authorList>
            <person name="Copetti D."/>
            <person name="Sanderson M.J."/>
            <person name="Burquez A."/>
            <person name="Wojciechowski M.F."/>
        </authorList>
    </citation>
    <scope>NUCLEOTIDE SEQUENCE</scope>
    <source>
        <strain evidence="7">SGP5-SGP5p</strain>
        <tissue evidence="7">Aerial part</tissue>
    </source>
</reference>
<organism evidence="7 8">
    <name type="scientific">Carnegiea gigantea</name>
    <dbReference type="NCBI Taxonomy" id="171969"/>
    <lineage>
        <taxon>Eukaryota</taxon>
        <taxon>Viridiplantae</taxon>
        <taxon>Streptophyta</taxon>
        <taxon>Embryophyta</taxon>
        <taxon>Tracheophyta</taxon>
        <taxon>Spermatophyta</taxon>
        <taxon>Magnoliopsida</taxon>
        <taxon>eudicotyledons</taxon>
        <taxon>Gunneridae</taxon>
        <taxon>Pentapetalae</taxon>
        <taxon>Caryophyllales</taxon>
        <taxon>Cactineae</taxon>
        <taxon>Cactaceae</taxon>
        <taxon>Cactoideae</taxon>
        <taxon>Echinocereeae</taxon>
        <taxon>Carnegiea</taxon>
    </lineage>
</organism>
<evidence type="ECO:0000256" key="4">
    <source>
        <dbReference type="ARBA" id="ARBA00022989"/>
    </source>
</evidence>
<dbReference type="GO" id="GO:0005886">
    <property type="term" value="C:plasma membrane"/>
    <property type="evidence" value="ECO:0007669"/>
    <property type="project" value="TreeGrafter"/>
</dbReference>
<evidence type="ECO:0000313" key="7">
    <source>
        <dbReference type="EMBL" id="KAJ8437700.1"/>
    </source>
</evidence>
<dbReference type="OrthoDB" id="3900342at2759"/>
<dbReference type="EMBL" id="JAKOGI010000287">
    <property type="protein sequence ID" value="KAJ8437700.1"/>
    <property type="molecule type" value="Genomic_DNA"/>
</dbReference>
<feature type="transmembrane region" description="Helical" evidence="6">
    <location>
        <begin position="238"/>
        <end position="257"/>
    </location>
</feature>
<feature type="transmembrane region" description="Helical" evidence="6">
    <location>
        <begin position="198"/>
        <end position="217"/>
    </location>
</feature>
<comment type="similarity">
    <text evidence="2">Belongs to the amino acid-polyamine-organocation (APC) superfamily. Cationic amino acid transporter (CAT) (TC 2.A.3.3) family.</text>
</comment>
<comment type="caution">
    <text evidence="7">The sequence shown here is derived from an EMBL/GenBank/DDBJ whole genome shotgun (WGS) entry which is preliminary data.</text>
</comment>
<accession>A0A9Q1QEI1</accession>
<keyword evidence="3 6" id="KW-0812">Transmembrane</keyword>
<feature type="transmembrane region" description="Helical" evidence="6">
    <location>
        <begin position="72"/>
        <end position="90"/>
    </location>
</feature>
<proteinExistence type="inferred from homology"/>
<dbReference type="GO" id="GO:0005313">
    <property type="term" value="F:L-glutamate transmembrane transporter activity"/>
    <property type="evidence" value="ECO:0007669"/>
    <property type="project" value="TreeGrafter"/>
</dbReference>
<evidence type="ECO:0000313" key="8">
    <source>
        <dbReference type="Proteomes" id="UP001153076"/>
    </source>
</evidence>
<keyword evidence="8" id="KW-1185">Reference proteome</keyword>
<evidence type="ECO:0000256" key="1">
    <source>
        <dbReference type="ARBA" id="ARBA00004141"/>
    </source>
</evidence>